<dbReference type="Pfam" id="PF01569">
    <property type="entry name" value="PAP2"/>
    <property type="match status" value="1"/>
</dbReference>
<sequence length="353" mass="37841">MSRGIGEFEPIQEVIPEWAAILVALLTQLGDVWFLALVVGGVYWFYSTKREDAAVIIGLTIAGLSLITGLKHVFSLPRPGQPLVPIESLPGLLQPLYEATALASGYGFPSGHALMTTIVYVSLAKRLSIGTYRQRIVGAAAIVGLVGLSRIALGVHYLVDIVAGVAVGLTFLFVAERLLARYPTEQGTVAFSLAVVSSTFALAASSLEPDAVLLLGASLGTFGGWQLIRLGRDVFAVDRPSQAVRPVAFRVALAGAAFAPLVAALEYFQLLSLPAAGGALGLALAVFVTIPVLTHSERASRVWTALVFWLTMALLGFRYLLRPSTWRRGYGGGRRLAARLRRWVRTRTSGDRQ</sequence>
<dbReference type="EMBL" id="FNFE01000004">
    <property type="protein sequence ID" value="SDK38725.1"/>
    <property type="molecule type" value="Genomic_DNA"/>
</dbReference>
<feature type="transmembrane region" description="Helical" evidence="1">
    <location>
        <begin position="20"/>
        <end position="46"/>
    </location>
</feature>
<evidence type="ECO:0000256" key="1">
    <source>
        <dbReference type="SAM" id="Phobius"/>
    </source>
</evidence>
<dbReference type="SMART" id="SM00014">
    <property type="entry name" value="acidPPc"/>
    <property type="match status" value="1"/>
</dbReference>
<evidence type="ECO:0000313" key="3">
    <source>
        <dbReference type="EMBL" id="SDK38725.1"/>
    </source>
</evidence>
<proteinExistence type="predicted"/>
<dbReference type="Proteomes" id="UP000198882">
    <property type="component" value="Unassembled WGS sequence"/>
</dbReference>
<feature type="transmembrane region" description="Helical" evidence="1">
    <location>
        <begin position="302"/>
        <end position="321"/>
    </location>
</feature>
<feature type="transmembrane region" description="Helical" evidence="1">
    <location>
        <begin position="136"/>
        <end position="155"/>
    </location>
</feature>
<dbReference type="STRING" id="1095776.SAMN04515672_2953"/>
<dbReference type="InterPro" id="IPR036938">
    <property type="entry name" value="PAP2/HPO_sf"/>
</dbReference>
<feature type="transmembrane region" description="Helical" evidence="1">
    <location>
        <begin position="53"/>
        <end position="74"/>
    </location>
</feature>
<organism evidence="3 4">
    <name type="scientific">Natronorubrum texcoconense</name>
    <dbReference type="NCBI Taxonomy" id="1095776"/>
    <lineage>
        <taxon>Archaea</taxon>
        <taxon>Methanobacteriati</taxon>
        <taxon>Methanobacteriota</taxon>
        <taxon>Stenosarchaea group</taxon>
        <taxon>Halobacteria</taxon>
        <taxon>Halobacteriales</taxon>
        <taxon>Natrialbaceae</taxon>
        <taxon>Natronorubrum</taxon>
    </lineage>
</organism>
<keyword evidence="1" id="KW-0812">Transmembrane</keyword>
<dbReference type="AlphaFoldDB" id="A0A1G9BIQ2"/>
<dbReference type="SUPFAM" id="SSF48317">
    <property type="entry name" value="Acid phosphatase/Vanadium-dependent haloperoxidase"/>
    <property type="match status" value="1"/>
</dbReference>
<evidence type="ECO:0000313" key="4">
    <source>
        <dbReference type="Proteomes" id="UP000198882"/>
    </source>
</evidence>
<evidence type="ECO:0000259" key="2">
    <source>
        <dbReference type="SMART" id="SM00014"/>
    </source>
</evidence>
<feature type="transmembrane region" description="Helical" evidence="1">
    <location>
        <begin position="271"/>
        <end position="290"/>
    </location>
</feature>
<feature type="transmembrane region" description="Helical" evidence="1">
    <location>
        <begin position="161"/>
        <end position="180"/>
    </location>
</feature>
<name>A0A1G9BIQ2_9EURY</name>
<feature type="transmembrane region" description="Helical" evidence="1">
    <location>
        <begin position="187"/>
        <end position="205"/>
    </location>
</feature>
<feature type="transmembrane region" description="Helical" evidence="1">
    <location>
        <begin position="248"/>
        <end position="265"/>
    </location>
</feature>
<accession>A0A1G9BIQ2</accession>
<dbReference type="PANTHER" id="PTHR14969:SF13">
    <property type="entry name" value="AT30094P"/>
    <property type="match status" value="1"/>
</dbReference>
<keyword evidence="1" id="KW-1133">Transmembrane helix</keyword>
<keyword evidence="1" id="KW-0472">Membrane</keyword>
<dbReference type="RefSeq" id="WP_090308255.1">
    <property type="nucleotide sequence ID" value="NZ_FNFE01000004.1"/>
</dbReference>
<protein>
    <submittedName>
        <fullName evidence="3">PAP2 superfamily protein</fullName>
    </submittedName>
</protein>
<keyword evidence="4" id="KW-1185">Reference proteome</keyword>
<reference evidence="4" key="1">
    <citation type="submission" date="2016-10" db="EMBL/GenBank/DDBJ databases">
        <authorList>
            <person name="Varghese N."/>
            <person name="Submissions S."/>
        </authorList>
    </citation>
    <scope>NUCLEOTIDE SEQUENCE [LARGE SCALE GENOMIC DNA]</scope>
    <source>
        <strain evidence="4">B4,CECT 8067,JCM 17497</strain>
    </source>
</reference>
<dbReference type="Gene3D" id="1.20.144.10">
    <property type="entry name" value="Phosphatidic acid phosphatase type 2/haloperoxidase"/>
    <property type="match status" value="1"/>
</dbReference>
<feature type="domain" description="Phosphatidic acid phosphatase type 2/haloperoxidase" evidence="2">
    <location>
        <begin position="54"/>
        <end position="176"/>
    </location>
</feature>
<dbReference type="OrthoDB" id="10182at2157"/>
<gene>
    <name evidence="3" type="ORF">SAMN04515672_2953</name>
</gene>
<feature type="transmembrane region" description="Helical" evidence="1">
    <location>
        <begin position="106"/>
        <end position="124"/>
    </location>
</feature>
<dbReference type="InterPro" id="IPR000326">
    <property type="entry name" value="PAP2/HPO"/>
</dbReference>
<dbReference type="PANTHER" id="PTHR14969">
    <property type="entry name" value="SPHINGOSINE-1-PHOSPHATE PHOSPHOHYDROLASE"/>
    <property type="match status" value="1"/>
</dbReference>